<gene>
    <name evidence="2" type="ORF">KUTeg_014225</name>
</gene>
<keyword evidence="1" id="KW-0812">Transmembrane</keyword>
<evidence type="ECO:0000313" key="3">
    <source>
        <dbReference type="Proteomes" id="UP001217089"/>
    </source>
</evidence>
<accession>A0ABQ9EVZ6</accession>
<comment type="caution">
    <text evidence="2">The sequence shown here is derived from an EMBL/GenBank/DDBJ whole genome shotgun (WGS) entry which is preliminary data.</text>
</comment>
<proteinExistence type="predicted"/>
<evidence type="ECO:0000313" key="2">
    <source>
        <dbReference type="EMBL" id="KAJ8309351.1"/>
    </source>
</evidence>
<dbReference type="PANTHER" id="PTHR32026:SF10">
    <property type="entry name" value="METHYLTRANSFERASE-LIKE PROTEIN 24-RELATED"/>
    <property type="match status" value="1"/>
</dbReference>
<reference evidence="2 3" key="1">
    <citation type="submission" date="2022-12" db="EMBL/GenBank/DDBJ databases">
        <title>Chromosome-level genome of Tegillarca granosa.</title>
        <authorList>
            <person name="Kim J."/>
        </authorList>
    </citation>
    <scope>NUCLEOTIDE SEQUENCE [LARGE SCALE GENOMIC DNA]</scope>
    <source>
        <strain evidence="2">Teg-2019</strain>
        <tissue evidence="2">Adductor muscle</tissue>
    </source>
</reference>
<dbReference type="InterPro" id="IPR026913">
    <property type="entry name" value="METTL24"/>
</dbReference>
<dbReference type="EMBL" id="JARBDR010000657">
    <property type="protein sequence ID" value="KAJ8309351.1"/>
    <property type="molecule type" value="Genomic_DNA"/>
</dbReference>
<evidence type="ECO:0000256" key="1">
    <source>
        <dbReference type="SAM" id="Phobius"/>
    </source>
</evidence>
<organism evidence="2 3">
    <name type="scientific">Tegillarca granosa</name>
    <name type="common">Malaysian cockle</name>
    <name type="synonym">Anadara granosa</name>
    <dbReference type="NCBI Taxonomy" id="220873"/>
    <lineage>
        <taxon>Eukaryota</taxon>
        <taxon>Metazoa</taxon>
        <taxon>Spiralia</taxon>
        <taxon>Lophotrochozoa</taxon>
        <taxon>Mollusca</taxon>
        <taxon>Bivalvia</taxon>
        <taxon>Autobranchia</taxon>
        <taxon>Pteriomorphia</taxon>
        <taxon>Arcoida</taxon>
        <taxon>Arcoidea</taxon>
        <taxon>Arcidae</taxon>
        <taxon>Tegillarca</taxon>
    </lineage>
</organism>
<keyword evidence="3" id="KW-1185">Reference proteome</keyword>
<dbReference type="Proteomes" id="UP001217089">
    <property type="component" value="Unassembled WGS sequence"/>
</dbReference>
<dbReference type="PANTHER" id="PTHR32026">
    <property type="entry name" value="METHYLTRANSFERASE-LIKE PROTEIN 24"/>
    <property type="match status" value="1"/>
</dbReference>
<keyword evidence="1" id="KW-1133">Transmembrane helix</keyword>
<name>A0ABQ9EVZ6_TEGGR</name>
<keyword evidence="1" id="KW-0472">Membrane</keyword>
<sequence>MILDFLIMSKRRKTIVYILFIGMFIYSLVYVEFFNGEFSPLQVLSDARSEAKRLLRFILLYQYQCNVTLQTTNYSAWPICLEPDVGINIELSTSKVAYSIGPSEDGEFEKLLIRNLSFSVFIFTHYRIPTSDFILQHKQNNTHVYRTTIVPNDPADFSRNSFDTQTVNNVLATLRHNHLDILKIDNVADTSRSHDILYYLVKDGTLKNVGQLHIVLRIDKADDEYLYNWYRTLYNLFHQAGFRLYHTAASDQLCLQVTLMESCVYYMSWIKDPGPRTFVLYPPALDGSVEFELERFLDYLKNTAAECDETFSVPSNKLPPLCLDDKRRKADRKCRLIILREYTNNPNQNTPRLTECNVFVLWGRDFSSEDGEIVNVETDGHRTSVNLPLLEALDRYFLYRTSNIFYIDAPHAVWNLITPILNSGVLQICYQYFFHSRWLYDHIKCIVNVCQPVHN</sequence>
<feature type="transmembrane region" description="Helical" evidence="1">
    <location>
        <begin position="15"/>
        <end position="34"/>
    </location>
</feature>
<protein>
    <submittedName>
        <fullName evidence="2">Uncharacterized protein</fullName>
    </submittedName>
</protein>